<dbReference type="GO" id="GO:0090141">
    <property type="term" value="P:positive regulation of mitochondrial fission"/>
    <property type="evidence" value="ECO:0007669"/>
    <property type="project" value="TreeGrafter"/>
</dbReference>
<proteinExistence type="inferred from homology"/>
<evidence type="ECO:0000256" key="3">
    <source>
        <dbReference type="ARBA" id="ARBA00013081"/>
    </source>
</evidence>
<dbReference type="AlphaFoldDB" id="A0A915ENP5"/>
<dbReference type="Gene3D" id="3.40.50.1240">
    <property type="entry name" value="Phosphoglycerate mutase-like"/>
    <property type="match status" value="1"/>
</dbReference>
<keyword evidence="5" id="KW-0378">Hydrolase</keyword>
<evidence type="ECO:0000256" key="1">
    <source>
        <dbReference type="ARBA" id="ARBA00004294"/>
    </source>
</evidence>
<dbReference type="PANTHER" id="PTHR20935">
    <property type="entry name" value="PHOSPHOGLYCERATE MUTASE-RELATED"/>
    <property type="match status" value="1"/>
</dbReference>
<keyword evidence="4" id="KW-0472">Membrane</keyword>
<feature type="signal peptide" evidence="11">
    <location>
        <begin position="1"/>
        <end position="18"/>
    </location>
</feature>
<accession>A0A915ENP5</accession>
<evidence type="ECO:0000256" key="9">
    <source>
        <dbReference type="ARBA" id="ARBA00047761"/>
    </source>
</evidence>
<dbReference type="WBParaSite" id="jg8187">
    <property type="protein sequence ID" value="jg8187"/>
    <property type="gene ID" value="jg8187"/>
</dbReference>
<protein>
    <recommendedName>
        <fullName evidence="6">Serine/threonine-protein phosphatase PGAM5, mitochondrial</fullName>
        <ecNumber evidence="3">3.1.3.16</ecNumber>
    </recommendedName>
    <alternativeName>
        <fullName evidence="8">Phosphoglycerate mutase family member 5 homolog</fullName>
    </alternativeName>
    <alternativeName>
        <fullName evidence="7">Serine/threonine-protein phosphatase Pgam5, mitochondrial</fullName>
    </alternativeName>
</protein>
<dbReference type="SUPFAM" id="SSF53254">
    <property type="entry name" value="Phosphoglycerate mutase-like"/>
    <property type="match status" value="1"/>
</dbReference>
<dbReference type="InterPro" id="IPR051021">
    <property type="entry name" value="Mito_Ser/Thr_phosphatase"/>
</dbReference>
<evidence type="ECO:0000313" key="12">
    <source>
        <dbReference type="Proteomes" id="UP000887574"/>
    </source>
</evidence>
<dbReference type="GO" id="GO:0005741">
    <property type="term" value="C:mitochondrial outer membrane"/>
    <property type="evidence" value="ECO:0007669"/>
    <property type="project" value="UniProtKB-SubCell"/>
</dbReference>
<reference evidence="13" key="1">
    <citation type="submission" date="2022-11" db="UniProtKB">
        <authorList>
            <consortium name="WormBaseParasite"/>
        </authorList>
    </citation>
    <scope>IDENTIFICATION</scope>
</reference>
<feature type="chain" id="PRO_5037001028" description="Serine/threonine-protein phosphatase PGAM5, mitochondrial" evidence="11">
    <location>
        <begin position="19"/>
        <end position="261"/>
    </location>
</feature>
<dbReference type="InterPro" id="IPR013078">
    <property type="entry name" value="His_Pase_superF_clade-1"/>
</dbReference>
<name>A0A915ENP5_9BILA</name>
<evidence type="ECO:0000256" key="8">
    <source>
        <dbReference type="ARBA" id="ARBA00042520"/>
    </source>
</evidence>
<keyword evidence="11" id="KW-0732">Signal</keyword>
<dbReference type="GO" id="GO:0004722">
    <property type="term" value="F:protein serine/threonine phosphatase activity"/>
    <property type="evidence" value="ECO:0007669"/>
    <property type="project" value="UniProtKB-EC"/>
</dbReference>
<dbReference type="Proteomes" id="UP000887574">
    <property type="component" value="Unplaced"/>
</dbReference>
<evidence type="ECO:0000256" key="2">
    <source>
        <dbReference type="ARBA" id="ARBA00006717"/>
    </source>
</evidence>
<keyword evidence="4" id="KW-1000">Mitochondrion outer membrane</keyword>
<dbReference type="CDD" id="cd07067">
    <property type="entry name" value="HP_PGM_like"/>
    <property type="match status" value="1"/>
</dbReference>
<keyword evidence="4" id="KW-0496">Mitochondrion</keyword>
<sequence>MKLLQKSLIYILPVTASALAGGLYYQNYHPLQSFASCEASNQTQLVGFEQQHNHSNSFTSNNKYCSAKWDFNWDGRQPHSMLNLTKYNAADEDKKQEMLKDVTPTATRHIFLIRHGQYVLGKGEKYLTPLGKEQAKLLGQRLNATKIIFDNVHVSTMNRARETATLALQEITTFIEPKLDCMLEEGAPCMPEPEHPDWNPKPVKFFTEGARIEAAFRKHIHRASPKQKKDSNELYICHGNVIRYFVCRALQFPVKDGCESA</sequence>
<evidence type="ECO:0000256" key="10">
    <source>
        <dbReference type="ARBA" id="ARBA00048336"/>
    </source>
</evidence>
<evidence type="ECO:0000256" key="7">
    <source>
        <dbReference type="ARBA" id="ARBA00040722"/>
    </source>
</evidence>
<evidence type="ECO:0000256" key="11">
    <source>
        <dbReference type="SAM" id="SignalP"/>
    </source>
</evidence>
<comment type="subcellular location">
    <subcellularLocation>
        <location evidence="1">Mitochondrion outer membrane</location>
    </subcellularLocation>
</comment>
<dbReference type="SMART" id="SM00855">
    <property type="entry name" value="PGAM"/>
    <property type="match status" value="1"/>
</dbReference>
<keyword evidence="12" id="KW-1185">Reference proteome</keyword>
<dbReference type="Pfam" id="PF00300">
    <property type="entry name" value="His_Phos_1"/>
    <property type="match status" value="1"/>
</dbReference>
<comment type="catalytic activity">
    <reaction evidence="10">
        <text>O-phospho-L-threonyl-[protein] + H2O = L-threonyl-[protein] + phosphate</text>
        <dbReference type="Rhea" id="RHEA:47004"/>
        <dbReference type="Rhea" id="RHEA-COMP:11060"/>
        <dbReference type="Rhea" id="RHEA-COMP:11605"/>
        <dbReference type="ChEBI" id="CHEBI:15377"/>
        <dbReference type="ChEBI" id="CHEBI:30013"/>
        <dbReference type="ChEBI" id="CHEBI:43474"/>
        <dbReference type="ChEBI" id="CHEBI:61977"/>
        <dbReference type="EC" id="3.1.3.16"/>
    </reaction>
</comment>
<evidence type="ECO:0000256" key="6">
    <source>
        <dbReference type="ARBA" id="ARBA00039765"/>
    </source>
</evidence>
<comment type="catalytic activity">
    <reaction evidence="9">
        <text>O-phospho-L-seryl-[protein] + H2O = L-seryl-[protein] + phosphate</text>
        <dbReference type="Rhea" id="RHEA:20629"/>
        <dbReference type="Rhea" id="RHEA-COMP:9863"/>
        <dbReference type="Rhea" id="RHEA-COMP:11604"/>
        <dbReference type="ChEBI" id="CHEBI:15377"/>
        <dbReference type="ChEBI" id="CHEBI:29999"/>
        <dbReference type="ChEBI" id="CHEBI:43474"/>
        <dbReference type="ChEBI" id="CHEBI:83421"/>
        <dbReference type="EC" id="3.1.3.16"/>
    </reaction>
</comment>
<dbReference type="EC" id="3.1.3.16" evidence="3"/>
<dbReference type="InterPro" id="IPR029033">
    <property type="entry name" value="His_PPase_superfam"/>
</dbReference>
<evidence type="ECO:0000256" key="4">
    <source>
        <dbReference type="ARBA" id="ARBA00022787"/>
    </source>
</evidence>
<comment type="similarity">
    <text evidence="2">Belongs to the phosphoglycerate mutase family. BPG-dependent PGAM subfamily.</text>
</comment>
<evidence type="ECO:0000256" key="5">
    <source>
        <dbReference type="ARBA" id="ARBA00022801"/>
    </source>
</evidence>
<organism evidence="12 13">
    <name type="scientific">Ditylenchus dipsaci</name>
    <dbReference type="NCBI Taxonomy" id="166011"/>
    <lineage>
        <taxon>Eukaryota</taxon>
        <taxon>Metazoa</taxon>
        <taxon>Ecdysozoa</taxon>
        <taxon>Nematoda</taxon>
        <taxon>Chromadorea</taxon>
        <taxon>Rhabditida</taxon>
        <taxon>Tylenchina</taxon>
        <taxon>Tylenchomorpha</taxon>
        <taxon>Sphaerularioidea</taxon>
        <taxon>Anguinidae</taxon>
        <taxon>Anguininae</taxon>
        <taxon>Ditylenchus</taxon>
    </lineage>
</organism>
<evidence type="ECO:0000313" key="13">
    <source>
        <dbReference type="WBParaSite" id="jg8187"/>
    </source>
</evidence>
<dbReference type="PANTHER" id="PTHR20935:SF0">
    <property type="entry name" value="SERINE_THREONINE-PROTEIN PHOSPHATASE PGAM5, MITOCHONDRIAL"/>
    <property type="match status" value="1"/>
</dbReference>